<dbReference type="GO" id="GO:0140662">
    <property type="term" value="F:ATP-dependent protein folding chaperone"/>
    <property type="evidence" value="ECO:0007669"/>
    <property type="project" value="InterPro"/>
</dbReference>
<comment type="caution">
    <text evidence="7">The sequence shown here is derived from an EMBL/GenBank/DDBJ whole genome shotgun (WGS) entry which is preliminary data.</text>
</comment>
<evidence type="ECO:0000256" key="5">
    <source>
        <dbReference type="ARBA" id="ARBA00048056"/>
    </source>
</evidence>
<dbReference type="InterPro" id="IPR013126">
    <property type="entry name" value="Hsp_70_fam"/>
</dbReference>
<protein>
    <recommendedName>
        <fullName evidence="1">non-chaperonin molecular chaperone ATPase</fullName>
        <ecNumber evidence="1">3.6.4.10</ecNumber>
    </recommendedName>
</protein>
<dbReference type="Gene3D" id="3.30.420.40">
    <property type="match status" value="2"/>
</dbReference>
<dbReference type="Gene3D" id="3.30.30.30">
    <property type="match status" value="1"/>
</dbReference>
<dbReference type="InterPro" id="IPR043129">
    <property type="entry name" value="ATPase_NBD"/>
</dbReference>
<dbReference type="SUPFAM" id="SSF53067">
    <property type="entry name" value="Actin-like ATPase domain"/>
    <property type="match status" value="2"/>
</dbReference>
<dbReference type="FunFam" id="3.30.30.30:FF:000005">
    <property type="entry name" value="Heat shock protein ssb1"/>
    <property type="match status" value="1"/>
</dbReference>
<dbReference type="EC" id="3.6.4.10" evidence="1"/>
<accession>A0AAD6S4W8</accession>
<keyword evidence="8" id="KW-1185">Reference proteome</keyword>
<reference evidence="7" key="1">
    <citation type="submission" date="2023-03" db="EMBL/GenBank/DDBJ databases">
        <title>Massive genome expansion in bonnet fungi (Mycena s.s.) driven by repeated elements and novel gene families across ecological guilds.</title>
        <authorList>
            <consortium name="Lawrence Berkeley National Laboratory"/>
            <person name="Harder C.B."/>
            <person name="Miyauchi S."/>
            <person name="Viragh M."/>
            <person name="Kuo A."/>
            <person name="Thoen E."/>
            <person name="Andreopoulos B."/>
            <person name="Lu D."/>
            <person name="Skrede I."/>
            <person name="Drula E."/>
            <person name="Henrissat B."/>
            <person name="Morin E."/>
            <person name="Kohler A."/>
            <person name="Barry K."/>
            <person name="LaButti K."/>
            <person name="Morin E."/>
            <person name="Salamov A."/>
            <person name="Lipzen A."/>
            <person name="Mereny Z."/>
            <person name="Hegedus B."/>
            <person name="Baldrian P."/>
            <person name="Stursova M."/>
            <person name="Weitz H."/>
            <person name="Taylor A."/>
            <person name="Grigoriev I.V."/>
            <person name="Nagy L.G."/>
            <person name="Martin F."/>
            <person name="Kauserud H."/>
        </authorList>
    </citation>
    <scope>NUCLEOTIDE SEQUENCE</scope>
    <source>
        <strain evidence="7">CBHHK200</strain>
    </source>
</reference>
<dbReference type="FunFam" id="3.90.640.10:FF:000002">
    <property type="entry name" value="Heat shock 70 kDa"/>
    <property type="match status" value="1"/>
</dbReference>
<evidence type="ECO:0000256" key="4">
    <source>
        <dbReference type="ARBA" id="ARBA00023186"/>
    </source>
</evidence>
<sequence length="511" mass="56631">MSSCVLLLPQDSHLGLTVRRLQQMSSSKAIGIDLGTVYSCVGVWKDNRVKIIANEDENRTTPSVVSFSSNGRLIGEAAKRHAIMNPANTVFNAKRLMGRRFDDSEVQADLKLLPFTVFNKGGVPYIRINDRGKPREFSPQEISAMILTKMKRTAENYLGTTINDAVITVPATFSDTRRRAIKDAGTIAGLNFLRLIDESTAAAVAYEFDSRVAGERNVLVLNIGGGTVDVSLLTLEEGTCDVRAVAGNEHLGGEDFNDILVAYFVAEFRRKHDINLSSNARALVRLRMACERAKRTLSTYTETTVEIDSIAEGLDLSLSLTRTRFEELCDHLFRRLLEPVERVLRDSKIDKNNVNEIVLVGGSSRIPRINKLISDFFNGKRTAANMDPDEAIAYGAAVNAAILSGDNPRPRRRQDPLPLDVTPHSLGIETPGGVMTALEDEALTASQQQKDASASIPRFSVANRRRLQEVIDENLKWFEAMRVEFTTRHAKLIAIADSVTQELRLEEDDLD</sequence>
<proteinExistence type="inferred from homology"/>
<dbReference type="InterPro" id="IPR018181">
    <property type="entry name" value="Heat_shock_70_CS"/>
</dbReference>
<comment type="similarity">
    <text evidence="6">Belongs to the heat shock protein 70 family.</text>
</comment>
<evidence type="ECO:0000256" key="1">
    <source>
        <dbReference type="ARBA" id="ARBA00012554"/>
    </source>
</evidence>
<comment type="catalytic activity">
    <reaction evidence="5">
        <text>ATP + H2O = ADP + phosphate + H(+)</text>
        <dbReference type="Rhea" id="RHEA:13065"/>
        <dbReference type="ChEBI" id="CHEBI:15377"/>
        <dbReference type="ChEBI" id="CHEBI:15378"/>
        <dbReference type="ChEBI" id="CHEBI:30616"/>
        <dbReference type="ChEBI" id="CHEBI:43474"/>
        <dbReference type="ChEBI" id="CHEBI:456216"/>
        <dbReference type="EC" id="3.6.4.10"/>
    </reaction>
</comment>
<dbReference type="GO" id="GO:0005524">
    <property type="term" value="F:ATP binding"/>
    <property type="evidence" value="ECO:0007669"/>
    <property type="project" value="UniProtKB-KW"/>
</dbReference>
<dbReference type="Pfam" id="PF00012">
    <property type="entry name" value="HSP70"/>
    <property type="match status" value="1"/>
</dbReference>
<evidence type="ECO:0000313" key="8">
    <source>
        <dbReference type="Proteomes" id="UP001218188"/>
    </source>
</evidence>
<evidence type="ECO:0000313" key="7">
    <source>
        <dbReference type="EMBL" id="KAJ7019002.1"/>
    </source>
</evidence>
<dbReference type="EMBL" id="JARJCM010000311">
    <property type="protein sequence ID" value="KAJ7019002.1"/>
    <property type="molecule type" value="Genomic_DNA"/>
</dbReference>
<dbReference type="FunFam" id="3.30.420.40:FF:000004">
    <property type="entry name" value="Molecular chaperone DnaK"/>
    <property type="match status" value="1"/>
</dbReference>
<dbReference type="PANTHER" id="PTHR19375">
    <property type="entry name" value="HEAT SHOCK PROTEIN 70KDA"/>
    <property type="match status" value="1"/>
</dbReference>
<dbReference type="AlphaFoldDB" id="A0AAD6S4W8"/>
<evidence type="ECO:0000256" key="2">
    <source>
        <dbReference type="ARBA" id="ARBA00022741"/>
    </source>
</evidence>
<keyword evidence="3 6" id="KW-0067">ATP-binding</keyword>
<name>A0AAD6S4W8_9AGAR</name>
<dbReference type="PROSITE" id="PS01036">
    <property type="entry name" value="HSP70_3"/>
    <property type="match status" value="1"/>
</dbReference>
<keyword evidence="4" id="KW-0143">Chaperone</keyword>
<evidence type="ECO:0000256" key="3">
    <source>
        <dbReference type="ARBA" id="ARBA00022840"/>
    </source>
</evidence>
<dbReference type="PRINTS" id="PR00301">
    <property type="entry name" value="HEATSHOCK70"/>
</dbReference>
<dbReference type="Gene3D" id="3.90.640.10">
    <property type="entry name" value="Actin, Chain A, domain 4"/>
    <property type="match status" value="1"/>
</dbReference>
<keyword evidence="2 6" id="KW-0547">Nucleotide-binding</keyword>
<dbReference type="Proteomes" id="UP001218188">
    <property type="component" value="Unassembled WGS sequence"/>
</dbReference>
<evidence type="ECO:0000256" key="6">
    <source>
        <dbReference type="RuleBase" id="RU003322"/>
    </source>
</evidence>
<organism evidence="7 8">
    <name type="scientific">Mycena alexandri</name>
    <dbReference type="NCBI Taxonomy" id="1745969"/>
    <lineage>
        <taxon>Eukaryota</taxon>
        <taxon>Fungi</taxon>
        <taxon>Dikarya</taxon>
        <taxon>Basidiomycota</taxon>
        <taxon>Agaricomycotina</taxon>
        <taxon>Agaricomycetes</taxon>
        <taxon>Agaricomycetidae</taxon>
        <taxon>Agaricales</taxon>
        <taxon>Marasmiineae</taxon>
        <taxon>Mycenaceae</taxon>
        <taxon>Mycena</taxon>
    </lineage>
</organism>
<dbReference type="PROSITE" id="PS00329">
    <property type="entry name" value="HSP70_2"/>
    <property type="match status" value="1"/>
</dbReference>
<gene>
    <name evidence="7" type="ORF">C8F04DRAFT_1149115</name>
</gene>